<accession>A0AAE0B504</accession>
<gene>
    <name evidence="2" type="ORF">Dsin_001130</name>
</gene>
<dbReference type="AlphaFoldDB" id="A0AAE0B504"/>
<reference evidence="2" key="1">
    <citation type="journal article" date="2023" name="Plant J.">
        <title>Genome sequences and population genomics provide insights into the demographic history, inbreeding, and mutation load of two 'living fossil' tree species of Dipteronia.</title>
        <authorList>
            <person name="Feng Y."/>
            <person name="Comes H.P."/>
            <person name="Chen J."/>
            <person name="Zhu S."/>
            <person name="Lu R."/>
            <person name="Zhang X."/>
            <person name="Li P."/>
            <person name="Qiu J."/>
            <person name="Olsen K.M."/>
            <person name="Qiu Y."/>
        </authorList>
    </citation>
    <scope>NUCLEOTIDE SEQUENCE</scope>
    <source>
        <strain evidence="2">NBL</strain>
    </source>
</reference>
<keyword evidence="3" id="KW-1185">Reference proteome</keyword>
<evidence type="ECO:0000313" key="2">
    <source>
        <dbReference type="EMBL" id="KAK3229249.1"/>
    </source>
</evidence>
<protein>
    <submittedName>
        <fullName evidence="2">Uncharacterized protein</fullName>
    </submittedName>
</protein>
<organism evidence="2 3">
    <name type="scientific">Dipteronia sinensis</name>
    <dbReference type="NCBI Taxonomy" id="43782"/>
    <lineage>
        <taxon>Eukaryota</taxon>
        <taxon>Viridiplantae</taxon>
        <taxon>Streptophyta</taxon>
        <taxon>Embryophyta</taxon>
        <taxon>Tracheophyta</taxon>
        <taxon>Spermatophyta</taxon>
        <taxon>Magnoliopsida</taxon>
        <taxon>eudicotyledons</taxon>
        <taxon>Gunneridae</taxon>
        <taxon>Pentapetalae</taxon>
        <taxon>rosids</taxon>
        <taxon>malvids</taxon>
        <taxon>Sapindales</taxon>
        <taxon>Sapindaceae</taxon>
        <taxon>Hippocastanoideae</taxon>
        <taxon>Acereae</taxon>
        <taxon>Dipteronia</taxon>
    </lineage>
</organism>
<dbReference type="Proteomes" id="UP001281410">
    <property type="component" value="Unassembled WGS sequence"/>
</dbReference>
<proteinExistence type="predicted"/>
<sequence length="64" mass="7728">MEDKNLYKKPQKQSNFSRSDNSKYCRFHRENGHETSKCYQLRGYIEKLIMEGYLKDVDFEGIDD</sequence>
<comment type="caution">
    <text evidence="2">The sequence shown here is derived from an EMBL/GenBank/DDBJ whole genome shotgun (WGS) entry which is preliminary data.</text>
</comment>
<feature type="region of interest" description="Disordered" evidence="1">
    <location>
        <begin position="1"/>
        <end position="21"/>
    </location>
</feature>
<name>A0AAE0B504_9ROSI</name>
<dbReference type="EMBL" id="JANJYJ010000001">
    <property type="protein sequence ID" value="KAK3229249.1"/>
    <property type="molecule type" value="Genomic_DNA"/>
</dbReference>
<evidence type="ECO:0000313" key="3">
    <source>
        <dbReference type="Proteomes" id="UP001281410"/>
    </source>
</evidence>
<evidence type="ECO:0000256" key="1">
    <source>
        <dbReference type="SAM" id="MobiDB-lite"/>
    </source>
</evidence>